<dbReference type="InterPro" id="IPR012341">
    <property type="entry name" value="6hp_glycosidase-like_sf"/>
</dbReference>
<proteinExistence type="inferred from homology"/>
<feature type="binding site" evidence="2">
    <location>
        <position position="276"/>
    </location>
    <ligand>
        <name>Zn(2+)</name>
        <dbReference type="ChEBI" id="CHEBI:29105"/>
    </ligand>
</feature>
<comment type="caution">
    <text evidence="3">The sequence shown here is derived from an EMBL/GenBank/DDBJ whole genome shotgun (WGS) entry which is preliminary data.</text>
</comment>
<organism evidence="3 4">
    <name type="scientific">Gigaspora margarita</name>
    <dbReference type="NCBI Taxonomy" id="4874"/>
    <lineage>
        <taxon>Eukaryota</taxon>
        <taxon>Fungi</taxon>
        <taxon>Fungi incertae sedis</taxon>
        <taxon>Mucoromycota</taxon>
        <taxon>Glomeromycotina</taxon>
        <taxon>Glomeromycetes</taxon>
        <taxon>Diversisporales</taxon>
        <taxon>Gigasporaceae</taxon>
        <taxon>Gigaspora</taxon>
    </lineage>
</organism>
<feature type="binding site" evidence="2">
    <location>
        <position position="327"/>
    </location>
    <ligand>
        <name>Zn(2+)</name>
        <dbReference type="ChEBI" id="CHEBI:29105"/>
    </ligand>
</feature>
<gene>
    <name evidence="3" type="ORF">F8M41_006336</name>
</gene>
<evidence type="ECO:0000256" key="1">
    <source>
        <dbReference type="ARBA" id="ARBA00007179"/>
    </source>
</evidence>
<sequence>MSERYLQNTLTLPNINECDPAEFEKFIKDNVKVILSEYPNNTHDFDVFNGYGGIAFMFFRLYQLFPDLKIEEDKVSLLCKKYLSASLSAVRRSSHDHVGFLGSHVGPLALAVVVYETIEKNTQESLKYLDIILEKYHPLALKDDWNELLYGRTGYLYALIFIRKYCKNNEEIMARIGNEKLKEIIELIIKDGRNGAVTYDKNTGPTLMWSWYGDEYIGAIHGVAGIITIILHCEELARPYFDELFQTIEWLAGSVSKDKNYPADTHSTEDYLVQFCHGAPGIAPALLKVYSLHPTHPSSKNILSHAISKTDLIWERGILRKGATGLCHNTLGNAYTFLLTYLVTQDEKQLKRALAFGLYGSEWENKTRKGEIRVPDHPYSLFEGLAGGIVYWADLITVLKKVRQLDANEQHEVVGFPCFTDL</sequence>
<keyword evidence="2" id="KW-0862">Zinc</keyword>
<dbReference type="CDD" id="cd04794">
    <property type="entry name" value="euk_LANCL"/>
    <property type="match status" value="1"/>
</dbReference>
<dbReference type="AlphaFoldDB" id="A0A8H4ERC9"/>
<keyword evidence="4" id="KW-1185">Reference proteome</keyword>
<dbReference type="InterPro" id="IPR007822">
    <property type="entry name" value="LANC-like"/>
</dbReference>
<accession>A0A8H4ERC9</accession>
<keyword evidence="2" id="KW-0479">Metal-binding</keyword>
<evidence type="ECO:0000256" key="2">
    <source>
        <dbReference type="PIRSR" id="PIRSR607822-1"/>
    </source>
</evidence>
<dbReference type="InterPro" id="IPR020464">
    <property type="entry name" value="LanC-like_prot_euk"/>
</dbReference>
<dbReference type="PANTHER" id="PTHR12736">
    <property type="entry name" value="LANC-LIKE PROTEIN"/>
    <property type="match status" value="1"/>
</dbReference>
<evidence type="ECO:0000313" key="4">
    <source>
        <dbReference type="Proteomes" id="UP000439903"/>
    </source>
</evidence>
<dbReference type="GO" id="GO:0046872">
    <property type="term" value="F:metal ion binding"/>
    <property type="evidence" value="ECO:0007669"/>
    <property type="project" value="UniProtKB-KW"/>
</dbReference>
<dbReference type="PANTHER" id="PTHR12736:SF7">
    <property type="entry name" value="LANC-LIKE PROTEIN 3"/>
    <property type="match status" value="1"/>
</dbReference>
<dbReference type="EMBL" id="WTPW01000163">
    <property type="protein sequence ID" value="KAF0540717.1"/>
    <property type="molecule type" value="Genomic_DNA"/>
</dbReference>
<evidence type="ECO:0000313" key="3">
    <source>
        <dbReference type="EMBL" id="KAF0540717.1"/>
    </source>
</evidence>
<dbReference type="PRINTS" id="PR01951">
    <property type="entry name" value="LANCEUKARYTE"/>
</dbReference>
<dbReference type="Pfam" id="PF05147">
    <property type="entry name" value="LANC_like"/>
    <property type="match status" value="1"/>
</dbReference>
<feature type="binding site" evidence="2">
    <location>
        <position position="328"/>
    </location>
    <ligand>
        <name>Zn(2+)</name>
        <dbReference type="ChEBI" id="CHEBI:29105"/>
    </ligand>
</feature>
<reference evidence="3 4" key="1">
    <citation type="journal article" date="2019" name="Environ. Microbiol.">
        <title>At the nexus of three kingdoms: the genome of the mycorrhizal fungus Gigaspora margarita provides insights into plant, endobacterial and fungal interactions.</title>
        <authorList>
            <person name="Venice F."/>
            <person name="Ghignone S."/>
            <person name="Salvioli di Fossalunga A."/>
            <person name="Amselem J."/>
            <person name="Novero M."/>
            <person name="Xianan X."/>
            <person name="Sedzielewska Toro K."/>
            <person name="Morin E."/>
            <person name="Lipzen A."/>
            <person name="Grigoriev I.V."/>
            <person name="Henrissat B."/>
            <person name="Martin F.M."/>
            <person name="Bonfante P."/>
        </authorList>
    </citation>
    <scope>NUCLEOTIDE SEQUENCE [LARGE SCALE GENOMIC DNA]</scope>
    <source>
        <strain evidence="3 4">BEG34</strain>
    </source>
</reference>
<dbReference type="OrthoDB" id="10257263at2759"/>
<dbReference type="PRINTS" id="PR01950">
    <property type="entry name" value="LANCSUPER"/>
</dbReference>
<dbReference type="GO" id="GO:0005886">
    <property type="term" value="C:plasma membrane"/>
    <property type="evidence" value="ECO:0007669"/>
    <property type="project" value="TreeGrafter"/>
</dbReference>
<dbReference type="SMART" id="SM01260">
    <property type="entry name" value="LANC_like"/>
    <property type="match status" value="1"/>
</dbReference>
<dbReference type="Proteomes" id="UP000439903">
    <property type="component" value="Unassembled WGS sequence"/>
</dbReference>
<protein>
    <submittedName>
        <fullName evidence="3">LanC-like protein 2</fullName>
    </submittedName>
</protein>
<name>A0A8H4ERC9_GIGMA</name>
<dbReference type="SUPFAM" id="SSF158745">
    <property type="entry name" value="LanC-like"/>
    <property type="match status" value="1"/>
</dbReference>
<dbReference type="Gene3D" id="1.50.10.10">
    <property type="match status" value="1"/>
</dbReference>
<comment type="similarity">
    <text evidence="1">Belongs to the LanC-like protein family.</text>
</comment>
<dbReference type="GO" id="GO:0031179">
    <property type="term" value="P:peptide modification"/>
    <property type="evidence" value="ECO:0007669"/>
    <property type="project" value="InterPro"/>
</dbReference>
<dbReference type="GO" id="GO:0005975">
    <property type="term" value="P:carbohydrate metabolic process"/>
    <property type="evidence" value="ECO:0007669"/>
    <property type="project" value="InterPro"/>
</dbReference>